<dbReference type="PANTHER" id="PTHR43283:SF18">
    <property type="match status" value="1"/>
</dbReference>
<feature type="signal peptide" evidence="2">
    <location>
        <begin position="1"/>
        <end position="25"/>
    </location>
</feature>
<feature type="transmembrane region" description="Helical" evidence="1">
    <location>
        <begin position="418"/>
        <end position="442"/>
    </location>
</feature>
<dbReference type="PANTHER" id="PTHR43283">
    <property type="entry name" value="BETA-LACTAMASE-RELATED"/>
    <property type="match status" value="1"/>
</dbReference>
<accession>A0A6P1D2H3</accession>
<evidence type="ECO:0000313" key="5">
    <source>
        <dbReference type="Proteomes" id="UP000468928"/>
    </source>
</evidence>
<reference evidence="4 5" key="1">
    <citation type="submission" date="2020-01" db="EMBL/GenBank/DDBJ databases">
        <title>Genetics and antimicrobial susceptibilities of Nocardia species isolated from the soil; a comparison with species isolated from humans.</title>
        <authorList>
            <person name="Carrasco G."/>
            <person name="Monzon S."/>
            <person name="Sansegundo M."/>
            <person name="Garcia E."/>
            <person name="Garrido N."/>
            <person name="Medina M.J."/>
            <person name="Villalon P."/>
            <person name="Ramirez-Arocha A.C."/>
            <person name="Jimenez P."/>
            <person name="Cuesta I."/>
            <person name="Valdezate S."/>
        </authorList>
    </citation>
    <scope>NUCLEOTIDE SEQUENCE [LARGE SCALE GENOMIC DNA]</scope>
    <source>
        <strain evidence="4 5">CNM20110639</strain>
    </source>
</reference>
<dbReference type="Proteomes" id="UP000468928">
    <property type="component" value="Unassembled WGS sequence"/>
</dbReference>
<keyword evidence="1" id="KW-0812">Transmembrane</keyword>
<dbReference type="AlphaFoldDB" id="A0A6P1D2H3"/>
<dbReference type="InterPro" id="IPR001466">
    <property type="entry name" value="Beta-lactam-related"/>
</dbReference>
<dbReference type="Pfam" id="PF00144">
    <property type="entry name" value="Beta-lactamase"/>
    <property type="match status" value="1"/>
</dbReference>
<protein>
    <submittedName>
        <fullName evidence="4">Beta-lactamase family protein</fullName>
    </submittedName>
</protein>
<dbReference type="InterPro" id="IPR050789">
    <property type="entry name" value="Diverse_Enzym_Activities"/>
</dbReference>
<sequence>MSILLRRLVLLLPVLAMLSTCAPTAGGETITADDGVRYPAMDAYVRAQMDTVRIPGVAYAVVEPQGIVHSGTFGTDGDGRPVTKSTPFLWGSVAKPVTATLVMTLVESGELELDMPVVTYLPSFQMRDEARSERITIRHLLDQTSGIPTSTHFTDRTEPGRRPIDTVAELADEASENEPGAAHHYSSTNYLLLAAVVEQVTGRPFTAVLADRVLDPMGMRSAITDQDRADANLPPGHRFVFGRPMSFDAPFDPAGVAYGYLGGSLHDAAAFAAANLGGPAGVLAESQRAAMFRGEIETGEGRSYGLGWRRWTVEGTTEPMVWHGGAGPGYWAQIILLPDQNRAVVLLADAYGTFHEPRLLETGFGLARLLHGLPPAGTADHTYSAVLATLLGIAGLLIALVLRSIWQLTHPAGVRRRWMTLTALAIWGIGLACILYGFSVVVPGQAGVGLDQIVLWTPDVAWLLYTILAAAGLLVALRIAVATRLVRSGAYRPST</sequence>
<evidence type="ECO:0000256" key="1">
    <source>
        <dbReference type="SAM" id="Phobius"/>
    </source>
</evidence>
<comment type="caution">
    <text evidence="4">The sequence shown here is derived from an EMBL/GenBank/DDBJ whole genome shotgun (WGS) entry which is preliminary data.</text>
</comment>
<keyword evidence="1" id="KW-1133">Transmembrane helix</keyword>
<dbReference type="Gene3D" id="3.40.710.10">
    <property type="entry name" value="DD-peptidase/beta-lactamase superfamily"/>
    <property type="match status" value="1"/>
</dbReference>
<evidence type="ECO:0000313" key="4">
    <source>
        <dbReference type="EMBL" id="NEW44736.1"/>
    </source>
</evidence>
<gene>
    <name evidence="4" type="ORF">GV789_09770</name>
</gene>
<dbReference type="EMBL" id="JAAGUZ010000021">
    <property type="protein sequence ID" value="NEW44736.1"/>
    <property type="molecule type" value="Genomic_DNA"/>
</dbReference>
<feature type="transmembrane region" description="Helical" evidence="1">
    <location>
        <begin position="462"/>
        <end position="481"/>
    </location>
</feature>
<dbReference type="RefSeq" id="WP_163828766.1">
    <property type="nucleotide sequence ID" value="NZ_JAAGUZ010000021.1"/>
</dbReference>
<keyword evidence="1" id="KW-0472">Membrane</keyword>
<name>A0A6P1D2H3_9NOCA</name>
<dbReference type="InterPro" id="IPR012338">
    <property type="entry name" value="Beta-lactam/transpept-like"/>
</dbReference>
<dbReference type="SUPFAM" id="SSF56601">
    <property type="entry name" value="beta-lactamase/transpeptidase-like"/>
    <property type="match status" value="1"/>
</dbReference>
<organism evidence="4 5">
    <name type="scientific">Nocardia cyriacigeorgica</name>
    <dbReference type="NCBI Taxonomy" id="135487"/>
    <lineage>
        <taxon>Bacteria</taxon>
        <taxon>Bacillati</taxon>
        <taxon>Actinomycetota</taxon>
        <taxon>Actinomycetes</taxon>
        <taxon>Mycobacteriales</taxon>
        <taxon>Nocardiaceae</taxon>
        <taxon>Nocardia</taxon>
    </lineage>
</organism>
<keyword evidence="2" id="KW-0732">Signal</keyword>
<feature type="chain" id="PRO_5039126174" evidence="2">
    <location>
        <begin position="26"/>
        <end position="495"/>
    </location>
</feature>
<feature type="domain" description="Beta-lactamase-related" evidence="3">
    <location>
        <begin position="42"/>
        <end position="352"/>
    </location>
</feature>
<proteinExistence type="predicted"/>
<evidence type="ECO:0000259" key="3">
    <source>
        <dbReference type="Pfam" id="PF00144"/>
    </source>
</evidence>
<evidence type="ECO:0000256" key="2">
    <source>
        <dbReference type="SAM" id="SignalP"/>
    </source>
</evidence>
<feature type="transmembrane region" description="Helical" evidence="1">
    <location>
        <begin position="383"/>
        <end position="406"/>
    </location>
</feature>